<dbReference type="EMBL" id="JAPDVK010000004">
    <property type="protein sequence ID" value="MCW4129588.1"/>
    <property type="molecule type" value="Genomic_DNA"/>
</dbReference>
<dbReference type="AlphaFoldDB" id="A0AAP3BFJ6"/>
<dbReference type="Proteomes" id="UP001209344">
    <property type="component" value="Unassembled WGS sequence"/>
</dbReference>
<proteinExistence type="predicted"/>
<dbReference type="RefSeq" id="WP_119249288.1">
    <property type="nucleotide sequence ID" value="NZ_JAPDVK010000004.1"/>
</dbReference>
<evidence type="ECO:0000313" key="2">
    <source>
        <dbReference type="Proteomes" id="UP001209344"/>
    </source>
</evidence>
<evidence type="ECO:0000313" key="1">
    <source>
        <dbReference type="EMBL" id="MCW4129588.1"/>
    </source>
</evidence>
<sequence>MKKSFIERISKLANNPYVKGMGSITNIFGSSISYKPKSLKDDLKVLRNDWEVIGTDMQIAFDLFRKEVPNGR</sequence>
<comment type="caution">
    <text evidence="1">The sequence shown here is derived from an EMBL/GenBank/DDBJ whole genome shotgun (WGS) entry which is preliminary data.</text>
</comment>
<name>A0AAP3BFJ6_9BACT</name>
<organism evidence="1 2">
    <name type="scientific">Segatella copri</name>
    <dbReference type="NCBI Taxonomy" id="165179"/>
    <lineage>
        <taxon>Bacteria</taxon>
        <taxon>Pseudomonadati</taxon>
        <taxon>Bacteroidota</taxon>
        <taxon>Bacteroidia</taxon>
        <taxon>Bacteroidales</taxon>
        <taxon>Prevotellaceae</taxon>
        <taxon>Segatella</taxon>
    </lineage>
</organism>
<gene>
    <name evidence="1" type="ORF">ONT16_15330</name>
</gene>
<reference evidence="1" key="1">
    <citation type="submission" date="2022-11" db="EMBL/GenBank/DDBJ databases">
        <title>Genomic repertoires linked with pathogenic potency of arthritogenic Prevotella copri isolated from the gut of rheumatoid arthritis patients.</title>
        <authorList>
            <person name="Nii T."/>
            <person name="Maeda Y."/>
            <person name="Motooka D."/>
            <person name="Naito M."/>
            <person name="Matsumoto Y."/>
            <person name="Ogawa T."/>
            <person name="Oguro-Igashira E."/>
            <person name="Kishikawa T."/>
            <person name="Yamashita M."/>
            <person name="Koizumi S."/>
            <person name="Kurakawa T."/>
            <person name="Okumura R."/>
            <person name="Kayama H."/>
            <person name="Murakami M."/>
            <person name="Sakaguchi T."/>
            <person name="Das B."/>
            <person name="Nakamura S."/>
            <person name="Okada Y."/>
            <person name="Kumanogoh A."/>
            <person name="Takeda K."/>
        </authorList>
    </citation>
    <scope>NUCLEOTIDE SEQUENCE</scope>
    <source>
        <strain evidence="1">F3-75</strain>
    </source>
</reference>
<accession>A0AAP3BFJ6</accession>
<protein>
    <submittedName>
        <fullName evidence="1">Uncharacterized protein</fullName>
    </submittedName>
</protein>